<evidence type="ECO:0000256" key="6">
    <source>
        <dbReference type="ARBA" id="ARBA00022723"/>
    </source>
</evidence>
<comment type="similarity">
    <text evidence="2">Belongs to the NrfD family.</text>
</comment>
<dbReference type="Proteomes" id="UP000019141">
    <property type="component" value="Unassembled WGS sequence"/>
</dbReference>
<evidence type="ECO:0000313" key="13">
    <source>
        <dbReference type="EMBL" id="ETW99675.1"/>
    </source>
</evidence>
<feature type="domain" description="4Fe-4S ferredoxin-type" evidence="12">
    <location>
        <begin position="3"/>
        <end position="33"/>
    </location>
</feature>
<feature type="transmembrane region" description="Helical" evidence="11">
    <location>
        <begin position="263"/>
        <end position="281"/>
    </location>
</feature>
<dbReference type="Pfam" id="PF13247">
    <property type="entry name" value="Fer4_11"/>
    <property type="match status" value="1"/>
</dbReference>
<evidence type="ECO:0000256" key="7">
    <source>
        <dbReference type="ARBA" id="ARBA00022989"/>
    </source>
</evidence>
<name>W4LPJ6_ENTF1</name>
<dbReference type="EMBL" id="AZHW01000415">
    <property type="protein sequence ID" value="ETW99675.1"/>
    <property type="molecule type" value="Genomic_DNA"/>
</dbReference>
<comment type="caution">
    <text evidence="13">The sequence shown here is derived from an EMBL/GenBank/DDBJ whole genome shotgun (WGS) entry which is preliminary data.</text>
</comment>
<feature type="transmembrane region" description="Helical" evidence="11">
    <location>
        <begin position="471"/>
        <end position="489"/>
    </location>
</feature>
<dbReference type="Gene3D" id="1.20.1630.10">
    <property type="entry name" value="Formate dehydrogenase/DMSO reductase domain"/>
    <property type="match status" value="1"/>
</dbReference>
<keyword evidence="3" id="KW-1003">Cell membrane</keyword>
<sequence length="527" mass="57032">MKMGFLIDHRKCIGCHACSVACKEEHQVALGVYRTWVKYVEKGAFPNTQRNFTVLRCNHCEDAPCVTICPVTALYKADNGIVDFDPEVCIGCKACMQACPYDALYIDPKNNTAAKCNFCAHRVEVGLQPSCEIVCPTQAIVSGDLDAPDSHIAQLTTREPVRVRKPEKGTVPQLFYIDADENSLTPSSTVPPKDYGMWSQVAQPEITDTAMPLPGLSTSLTGPGNAADFSIHDLIPKQPRTVYDVAHAVPWGQKVSLYIWTKSIAAGAFLLSALGVGLGLVPDSPLLIWGALLLALIFLGITTGLLIFDLKRPERFFKIVLRPQWRSWVAIGGFVLMIYGALLGLSFLAAVFGMTGLRHVLFWPGGVMAILAAIYTAFLFAQAKGRDFWLSPALPGHLLLHAVLAGAASLAVVNIVVPSNPETASWLDTLMLWSLLGNLFITLVGELWLPHGTQDAAKAATMMWRGAYAKLFWGLVVVVGHAVPLLLLALVPGTVLLVSLVAGVLSLIGLLIYEHLWLMAGQAVPLS</sequence>
<dbReference type="Gene3D" id="3.30.70.20">
    <property type="match status" value="2"/>
</dbReference>
<feature type="transmembrane region" description="Helical" evidence="11">
    <location>
        <begin position="287"/>
        <end position="308"/>
    </location>
</feature>
<dbReference type="HOGENOM" id="CLU_536150_0_0_7"/>
<evidence type="ECO:0000256" key="4">
    <source>
        <dbReference type="ARBA" id="ARBA00022485"/>
    </source>
</evidence>
<dbReference type="PATRIC" id="fig|1429438.4.peg.2815"/>
<keyword evidence="8" id="KW-0408">Iron</keyword>
<feature type="transmembrane region" description="Helical" evidence="11">
    <location>
        <begin position="360"/>
        <end position="381"/>
    </location>
</feature>
<evidence type="ECO:0000256" key="2">
    <source>
        <dbReference type="ARBA" id="ARBA00008929"/>
    </source>
</evidence>
<dbReference type="GO" id="GO:0051539">
    <property type="term" value="F:4 iron, 4 sulfur cluster binding"/>
    <property type="evidence" value="ECO:0007669"/>
    <property type="project" value="UniProtKB-KW"/>
</dbReference>
<dbReference type="InterPro" id="IPR017900">
    <property type="entry name" value="4Fe4S_Fe_S_CS"/>
</dbReference>
<feature type="domain" description="4Fe-4S ferredoxin-type" evidence="12">
    <location>
        <begin position="80"/>
        <end position="109"/>
    </location>
</feature>
<dbReference type="PROSITE" id="PS00198">
    <property type="entry name" value="4FE4S_FER_1"/>
    <property type="match status" value="1"/>
</dbReference>
<dbReference type="PANTHER" id="PTHR43177:SF3">
    <property type="entry name" value="PROTEIN NRFC HOMOLOG"/>
    <property type="match status" value="1"/>
</dbReference>
<dbReference type="GO" id="GO:0046872">
    <property type="term" value="F:metal ion binding"/>
    <property type="evidence" value="ECO:0007669"/>
    <property type="project" value="UniProtKB-KW"/>
</dbReference>
<evidence type="ECO:0000259" key="12">
    <source>
        <dbReference type="PROSITE" id="PS51379"/>
    </source>
</evidence>
<keyword evidence="9" id="KW-0411">Iron-sulfur</keyword>
<evidence type="ECO:0000256" key="3">
    <source>
        <dbReference type="ARBA" id="ARBA00022475"/>
    </source>
</evidence>
<evidence type="ECO:0000256" key="9">
    <source>
        <dbReference type="ARBA" id="ARBA00023014"/>
    </source>
</evidence>
<evidence type="ECO:0000256" key="5">
    <source>
        <dbReference type="ARBA" id="ARBA00022692"/>
    </source>
</evidence>
<comment type="subcellular location">
    <subcellularLocation>
        <location evidence="1">Cell membrane</location>
        <topology evidence="1">Multi-pass membrane protein</topology>
    </subcellularLocation>
</comment>
<keyword evidence="10 11" id="KW-0472">Membrane</keyword>
<organism evidence="13 14">
    <name type="scientific">Entotheonella factor</name>
    <dbReference type="NCBI Taxonomy" id="1429438"/>
    <lineage>
        <taxon>Bacteria</taxon>
        <taxon>Pseudomonadati</taxon>
        <taxon>Nitrospinota/Tectimicrobiota group</taxon>
        <taxon>Candidatus Tectimicrobiota</taxon>
        <taxon>Candidatus Entotheonellia</taxon>
        <taxon>Candidatus Entotheonellales</taxon>
        <taxon>Candidatus Entotheonellaceae</taxon>
        <taxon>Candidatus Entotheonella</taxon>
    </lineage>
</organism>
<keyword evidence="14" id="KW-1185">Reference proteome</keyword>
<dbReference type="InterPro" id="IPR050954">
    <property type="entry name" value="ET_IronSulfur_Cluster-Binding"/>
</dbReference>
<keyword evidence="7 11" id="KW-1133">Transmembrane helix</keyword>
<evidence type="ECO:0000256" key="8">
    <source>
        <dbReference type="ARBA" id="ARBA00023004"/>
    </source>
</evidence>
<dbReference type="InterPro" id="IPR017896">
    <property type="entry name" value="4Fe4S_Fe-S-bd"/>
</dbReference>
<dbReference type="PANTHER" id="PTHR43177">
    <property type="entry name" value="PROTEIN NRFC"/>
    <property type="match status" value="1"/>
</dbReference>
<keyword evidence="5 11" id="KW-0812">Transmembrane</keyword>
<evidence type="ECO:0000313" key="14">
    <source>
        <dbReference type="Proteomes" id="UP000019141"/>
    </source>
</evidence>
<feature type="transmembrane region" description="Helical" evidence="11">
    <location>
        <begin position="328"/>
        <end position="354"/>
    </location>
</feature>
<dbReference type="PROSITE" id="PS51379">
    <property type="entry name" value="4FE4S_FER_2"/>
    <property type="match status" value="2"/>
</dbReference>
<proteinExistence type="inferred from homology"/>
<evidence type="ECO:0000256" key="1">
    <source>
        <dbReference type="ARBA" id="ARBA00004651"/>
    </source>
</evidence>
<accession>W4LPJ6</accession>
<keyword evidence="4" id="KW-0004">4Fe-4S</keyword>
<dbReference type="GO" id="GO:0005886">
    <property type="term" value="C:plasma membrane"/>
    <property type="evidence" value="ECO:0007669"/>
    <property type="project" value="UniProtKB-SubCell"/>
</dbReference>
<dbReference type="SUPFAM" id="SSF54862">
    <property type="entry name" value="4Fe-4S ferredoxins"/>
    <property type="match status" value="1"/>
</dbReference>
<reference evidence="13 14" key="1">
    <citation type="journal article" date="2014" name="Nature">
        <title>An environmental bacterial taxon with a large and distinct metabolic repertoire.</title>
        <authorList>
            <person name="Wilson M.C."/>
            <person name="Mori T."/>
            <person name="Ruckert C."/>
            <person name="Uria A.R."/>
            <person name="Helf M.J."/>
            <person name="Takada K."/>
            <person name="Gernert C."/>
            <person name="Steffens U.A."/>
            <person name="Heycke N."/>
            <person name="Schmitt S."/>
            <person name="Rinke C."/>
            <person name="Helfrich E.J."/>
            <person name="Brachmann A.O."/>
            <person name="Gurgui C."/>
            <person name="Wakimoto T."/>
            <person name="Kracht M."/>
            <person name="Crusemann M."/>
            <person name="Hentschel U."/>
            <person name="Abe I."/>
            <person name="Matsunaga S."/>
            <person name="Kalinowski J."/>
            <person name="Takeyama H."/>
            <person name="Piel J."/>
        </authorList>
    </citation>
    <scope>NUCLEOTIDE SEQUENCE [LARGE SCALE GENOMIC DNA]</scope>
    <source>
        <strain evidence="14">TSY1</strain>
    </source>
</reference>
<feature type="transmembrane region" description="Helical" evidence="11">
    <location>
        <begin position="495"/>
        <end position="513"/>
    </location>
</feature>
<dbReference type="AlphaFoldDB" id="W4LPJ6"/>
<protein>
    <recommendedName>
        <fullName evidence="12">4Fe-4S ferredoxin-type domain-containing protein</fullName>
    </recommendedName>
</protein>
<feature type="transmembrane region" description="Helical" evidence="11">
    <location>
        <begin position="429"/>
        <end position="450"/>
    </location>
</feature>
<feature type="transmembrane region" description="Helical" evidence="11">
    <location>
        <begin position="393"/>
        <end position="417"/>
    </location>
</feature>
<gene>
    <name evidence="13" type="ORF">ETSY1_14120</name>
</gene>
<dbReference type="CDD" id="cd10551">
    <property type="entry name" value="PsrB"/>
    <property type="match status" value="1"/>
</dbReference>
<evidence type="ECO:0000256" key="10">
    <source>
        <dbReference type="ARBA" id="ARBA00023136"/>
    </source>
</evidence>
<dbReference type="InterPro" id="IPR005614">
    <property type="entry name" value="NrfD-like"/>
</dbReference>
<evidence type="ECO:0000256" key="11">
    <source>
        <dbReference type="SAM" id="Phobius"/>
    </source>
</evidence>
<keyword evidence="6" id="KW-0479">Metal-binding</keyword>
<dbReference type="Pfam" id="PF03916">
    <property type="entry name" value="NrfD"/>
    <property type="match status" value="1"/>
</dbReference>